<evidence type="ECO:0000256" key="2">
    <source>
        <dbReference type="ARBA" id="ARBA00022443"/>
    </source>
</evidence>
<keyword evidence="3" id="KW-0597">Phosphoprotein</keyword>
<dbReference type="GO" id="GO:0005886">
    <property type="term" value="C:plasma membrane"/>
    <property type="evidence" value="ECO:0007669"/>
    <property type="project" value="TreeGrafter"/>
</dbReference>
<evidence type="ECO:0000256" key="7">
    <source>
        <dbReference type="ARBA" id="ARBA00023123"/>
    </source>
</evidence>
<keyword evidence="6" id="KW-0112">Calmodulin-binding</keyword>
<dbReference type="GO" id="GO:0006897">
    <property type="term" value="P:endocytosis"/>
    <property type="evidence" value="ECO:0007669"/>
    <property type="project" value="TreeGrafter"/>
</dbReference>
<keyword evidence="4 11" id="KW-0547">Nucleotide-binding</keyword>
<dbReference type="SMART" id="SM00242">
    <property type="entry name" value="MYSc"/>
    <property type="match status" value="1"/>
</dbReference>
<organism evidence="16 17">
    <name type="scientific">Strigamia maritima</name>
    <name type="common">European centipede</name>
    <name type="synonym">Geophilus maritimus</name>
    <dbReference type="NCBI Taxonomy" id="126957"/>
    <lineage>
        <taxon>Eukaryota</taxon>
        <taxon>Metazoa</taxon>
        <taxon>Ecdysozoa</taxon>
        <taxon>Arthropoda</taxon>
        <taxon>Myriapoda</taxon>
        <taxon>Chilopoda</taxon>
        <taxon>Pleurostigmophora</taxon>
        <taxon>Geophilomorpha</taxon>
        <taxon>Linotaeniidae</taxon>
        <taxon>Strigamia</taxon>
    </lineage>
</organism>
<dbReference type="HOGENOM" id="CLU_000192_7_6_1"/>
<feature type="binding site" evidence="11">
    <location>
        <begin position="89"/>
        <end position="96"/>
    </location>
    <ligand>
        <name>ATP</name>
        <dbReference type="ChEBI" id="CHEBI:30616"/>
    </ligand>
</feature>
<dbReference type="OMA" id="NDQENQC"/>
<evidence type="ECO:0000256" key="1">
    <source>
        <dbReference type="ARBA" id="ARBA00008314"/>
    </source>
</evidence>
<dbReference type="Gene3D" id="1.20.120.720">
    <property type="entry name" value="Myosin VI head, motor domain, U50 subdomain"/>
    <property type="match status" value="1"/>
</dbReference>
<keyword evidence="7 11" id="KW-0518">Myosin</keyword>
<dbReference type="FunFam" id="1.10.10.820:FF:000001">
    <property type="entry name" value="Myosin heavy chain"/>
    <property type="match status" value="1"/>
</dbReference>
<dbReference type="PhylomeDB" id="T1JDZ8"/>
<dbReference type="GO" id="GO:0005524">
    <property type="term" value="F:ATP binding"/>
    <property type="evidence" value="ECO:0007669"/>
    <property type="project" value="UniProtKB-UniRule"/>
</dbReference>
<evidence type="ECO:0000256" key="6">
    <source>
        <dbReference type="ARBA" id="ARBA00022860"/>
    </source>
</evidence>
<evidence type="ECO:0000256" key="11">
    <source>
        <dbReference type="PROSITE-ProRule" id="PRU00782"/>
    </source>
</evidence>
<dbReference type="PROSITE" id="PS51456">
    <property type="entry name" value="MYOSIN_MOTOR"/>
    <property type="match status" value="1"/>
</dbReference>
<evidence type="ECO:0000256" key="3">
    <source>
        <dbReference type="ARBA" id="ARBA00022553"/>
    </source>
</evidence>
<dbReference type="PANTHER" id="PTHR13140">
    <property type="entry name" value="MYOSIN"/>
    <property type="match status" value="1"/>
</dbReference>
<dbReference type="InterPro" id="IPR036028">
    <property type="entry name" value="SH3-like_dom_sf"/>
</dbReference>
<evidence type="ECO:0000256" key="9">
    <source>
        <dbReference type="ARBA" id="ARBA00023203"/>
    </source>
</evidence>
<proteinExistence type="inferred from homology"/>
<keyword evidence="5 11" id="KW-0067">ATP-binding</keyword>
<dbReference type="PANTHER" id="PTHR13140:SF729">
    <property type="entry name" value="UNCONVENTIONAL MYOSIN-IE"/>
    <property type="match status" value="1"/>
</dbReference>
<dbReference type="InterPro" id="IPR035507">
    <property type="entry name" value="Ie/If_SH3"/>
</dbReference>
<dbReference type="PRINTS" id="PR00193">
    <property type="entry name" value="MYOSINHEAVY"/>
</dbReference>
<dbReference type="Gene3D" id="2.30.30.40">
    <property type="entry name" value="SH3 Domains"/>
    <property type="match status" value="1"/>
</dbReference>
<dbReference type="GO" id="GO:0016459">
    <property type="term" value="C:myosin complex"/>
    <property type="evidence" value="ECO:0007669"/>
    <property type="project" value="UniProtKB-KW"/>
</dbReference>
<dbReference type="FunFam" id="1.20.58.530:FF:000007">
    <property type="entry name" value="Myosin IE"/>
    <property type="match status" value="1"/>
</dbReference>
<dbReference type="SMART" id="SM00326">
    <property type="entry name" value="SH3"/>
    <property type="match status" value="1"/>
</dbReference>
<evidence type="ECO:0008006" key="18">
    <source>
        <dbReference type="Google" id="ProtNLM"/>
    </source>
</evidence>
<dbReference type="GO" id="GO:0051015">
    <property type="term" value="F:actin filament binding"/>
    <property type="evidence" value="ECO:0007669"/>
    <property type="project" value="TreeGrafter"/>
</dbReference>
<evidence type="ECO:0000259" key="13">
    <source>
        <dbReference type="PROSITE" id="PS50002"/>
    </source>
</evidence>
<feature type="domain" description="Myosin motor" evidence="14">
    <location>
        <begin position="1"/>
        <end position="667"/>
    </location>
</feature>
<dbReference type="Gene3D" id="1.20.58.530">
    <property type="match status" value="1"/>
</dbReference>
<dbReference type="GO" id="GO:0007015">
    <property type="term" value="P:actin filament organization"/>
    <property type="evidence" value="ECO:0007669"/>
    <property type="project" value="TreeGrafter"/>
</dbReference>
<dbReference type="InterPro" id="IPR027417">
    <property type="entry name" value="P-loop_NTPase"/>
</dbReference>
<dbReference type="SUPFAM" id="SSF50044">
    <property type="entry name" value="SH3-domain"/>
    <property type="match status" value="1"/>
</dbReference>
<evidence type="ECO:0000259" key="14">
    <source>
        <dbReference type="PROSITE" id="PS51456"/>
    </source>
</evidence>
<dbReference type="Gene3D" id="3.40.850.10">
    <property type="entry name" value="Kinesin motor domain"/>
    <property type="match status" value="1"/>
</dbReference>
<evidence type="ECO:0000259" key="15">
    <source>
        <dbReference type="PROSITE" id="PS51757"/>
    </source>
</evidence>
<feature type="region of interest" description="Actin-binding" evidence="11">
    <location>
        <begin position="544"/>
        <end position="566"/>
    </location>
</feature>
<keyword evidence="2 10" id="KW-0728">SH3 domain</keyword>
<dbReference type="InterPro" id="IPR010926">
    <property type="entry name" value="Myosin_TH1"/>
</dbReference>
<dbReference type="CDD" id="cd11827">
    <property type="entry name" value="SH3_MyoIe_If_like"/>
    <property type="match status" value="1"/>
</dbReference>
<dbReference type="InterPro" id="IPR036961">
    <property type="entry name" value="Kinesin_motor_dom_sf"/>
</dbReference>
<keyword evidence="17" id="KW-1185">Reference proteome</keyword>
<evidence type="ECO:0000313" key="16">
    <source>
        <dbReference type="EnsemblMetazoa" id="SMAR012034-PA"/>
    </source>
</evidence>
<dbReference type="PROSITE" id="PS50002">
    <property type="entry name" value="SH3"/>
    <property type="match status" value="1"/>
</dbReference>
<dbReference type="FunFam" id="2.30.30.40:FF:000072">
    <property type="entry name" value="Unconventional Myosin IB"/>
    <property type="match status" value="1"/>
</dbReference>
<dbReference type="AlphaFoldDB" id="T1JDZ8"/>
<reference evidence="17" key="1">
    <citation type="submission" date="2011-05" db="EMBL/GenBank/DDBJ databases">
        <authorList>
            <person name="Richards S.R."/>
            <person name="Qu J."/>
            <person name="Jiang H."/>
            <person name="Jhangiani S.N."/>
            <person name="Agravi P."/>
            <person name="Goodspeed R."/>
            <person name="Gross S."/>
            <person name="Mandapat C."/>
            <person name="Jackson L."/>
            <person name="Mathew T."/>
            <person name="Pu L."/>
            <person name="Thornton R."/>
            <person name="Saada N."/>
            <person name="Wilczek-Boney K.B."/>
            <person name="Lee S."/>
            <person name="Kovar C."/>
            <person name="Wu Y."/>
            <person name="Scherer S.E."/>
            <person name="Worley K.C."/>
            <person name="Muzny D.M."/>
            <person name="Gibbs R."/>
        </authorList>
    </citation>
    <scope>NUCLEOTIDE SEQUENCE</scope>
    <source>
        <strain evidence="17">Brora</strain>
    </source>
</reference>
<protein>
    <recommendedName>
        <fullName evidence="18">Myosin motor domain-containing protein</fullName>
    </recommendedName>
</protein>
<dbReference type="FunFam" id="3.40.850.10:FF:000101">
    <property type="entry name" value="Slow myosin heavy chain 2"/>
    <property type="match status" value="1"/>
</dbReference>
<feature type="compositionally biased region" description="Pro residues" evidence="12">
    <location>
        <begin position="951"/>
        <end position="964"/>
    </location>
</feature>
<evidence type="ECO:0000256" key="5">
    <source>
        <dbReference type="ARBA" id="ARBA00022840"/>
    </source>
</evidence>
<evidence type="ECO:0000313" key="17">
    <source>
        <dbReference type="Proteomes" id="UP000014500"/>
    </source>
</evidence>
<dbReference type="Pfam" id="PF06017">
    <property type="entry name" value="Myosin_TH1"/>
    <property type="match status" value="1"/>
</dbReference>
<dbReference type="GO" id="GO:0005902">
    <property type="term" value="C:microvillus"/>
    <property type="evidence" value="ECO:0007669"/>
    <property type="project" value="TreeGrafter"/>
</dbReference>
<evidence type="ECO:0000256" key="12">
    <source>
        <dbReference type="SAM" id="MobiDB-lite"/>
    </source>
</evidence>
<accession>T1JDZ8</accession>
<dbReference type="Pfam" id="PF14604">
    <property type="entry name" value="SH3_9"/>
    <property type="match status" value="1"/>
</dbReference>
<feature type="region of interest" description="Disordered" evidence="12">
    <location>
        <begin position="1028"/>
        <end position="1061"/>
    </location>
</feature>
<evidence type="ECO:0000256" key="10">
    <source>
        <dbReference type="PROSITE-ProRule" id="PRU00192"/>
    </source>
</evidence>
<dbReference type="InterPro" id="IPR036072">
    <property type="entry name" value="MYSc_Myo1"/>
</dbReference>
<dbReference type="SUPFAM" id="SSF52540">
    <property type="entry name" value="P-loop containing nucleoside triphosphate hydrolases"/>
    <property type="match status" value="1"/>
</dbReference>
<dbReference type="Pfam" id="PF00063">
    <property type="entry name" value="Myosin_head"/>
    <property type="match status" value="1"/>
</dbReference>
<feature type="domain" description="SH3" evidence="13">
    <location>
        <begin position="1059"/>
        <end position="1116"/>
    </location>
</feature>
<dbReference type="FunFam" id="1.20.5.4820:FF:000004">
    <property type="entry name" value="Myosin IE"/>
    <property type="match status" value="1"/>
</dbReference>
<dbReference type="eggNOG" id="KOG0162">
    <property type="taxonomic scope" value="Eukaryota"/>
</dbReference>
<dbReference type="GO" id="GO:0000146">
    <property type="term" value="F:microfilament motor activity"/>
    <property type="evidence" value="ECO:0007669"/>
    <property type="project" value="TreeGrafter"/>
</dbReference>
<dbReference type="GO" id="GO:0048731">
    <property type="term" value="P:system development"/>
    <property type="evidence" value="ECO:0007669"/>
    <property type="project" value="UniProtKB-ARBA"/>
</dbReference>
<sequence length="1116" mass="127625">MVLLPKITEDAIVENLRKRYMDDWIFTYIGPVLISVNPFKQMPYFSEKEIEQYQGAASYENPPHIYALADSMYRNMMIDGENQCVIISGESGAGKTVAAKYIMSYIARVSGGGVHVQHVKEIILESNPLLEAFGNAKTVRNNNSSRFGKYVEIQFTRGGEPDGGQISNFLLEKSRVVSQNTQERNFHIFYQLAAGATREMKQELGITEPNYYWYLNQSGIFKVDGTNDAHDFQETLKAMTVMGLSEVEQMNILQVVAGILHFGNINFIEKGNYADVENDEFLAFPAYLFEIDQDMMKTKLTSRIMDSKWGGKSEMITVTLNVEQAIYARDAWAKSLYARMFDFLVKSVNKAMQHQSDRLTSGILDIYGFEIFEQNGFEQFCINYVNEKLQQIFIDLTLKAEQEEYVQEGIKWTPIDYFNNKVVCELIENKLPPGIMSVLDDICATMHAVNEGADETLQMKLNGAVGSHQHYQVTTDGFIIHHYAGKVTYDVNGFCEKNRDVLFSDIIQLMQSSQKPFIRSLFPEDFNSTGRRPTTVSNKIKSQANMLVETLMKCIPHYIRCIKPNETKKSHDWEENRVKHQVEYLGLRENIRVRRAGYAYRRLFDKFLHRYAILTKETWPRWHGDMVQGIRHIMKSVNMDEDQYQLGKSKVFIKAPESLFLLEEMRERKYDGFARVIQKTFRKFFAKKQYIQLREQAADLLTGKKERRRFSINRNFFGDYIGLEEKPALRALVGKREKIEFAETVNKYDRRFKVAKRDLILTPKFVYLIGRERVKKGPEKGQIRAVVKRKLDLENLAQISLSTLQDDFLVIHVKNEYDTVLECTFKTEFLGTLNRKYRERFHKPISLNFNNGIEFKVKKEGWGGGATKQLKFVKAQGDLAILKPTSKMLTISIGSPRDSKSDPRQNPSIPKSTYRIPANNNNPIKRAAPPPPTCAAPPRPSAGPGSGRVHQPPPPPSGDPPPLQPVMRIPVSNNQGFVKTEPYVPANKNSSKKFVRPEGAFVLPMGSQLKQKGTFKNINDADFMKTPDAGISGLKRRSSQEIRPLPGGGRPKPPSRPRPALPKCKTLYAYDAFDTDELSFQENQIIEIVKEDPQGWWLGKLGGREGLFPSNYVEKI</sequence>
<dbReference type="Gene3D" id="1.20.5.4820">
    <property type="match status" value="1"/>
</dbReference>
<dbReference type="EMBL" id="JH432114">
    <property type="status" value="NOT_ANNOTATED_CDS"/>
    <property type="molecule type" value="Genomic_DNA"/>
</dbReference>
<keyword evidence="8 11" id="KW-0505">Motor protein</keyword>
<dbReference type="GO" id="GO:0060972">
    <property type="term" value="P:left/right pattern formation"/>
    <property type="evidence" value="ECO:0007669"/>
    <property type="project" value="UniProtKB-ARBA"/>
</dbReference>
<dbReference type="FunFam" id="1.20.120.720:FF:000010">
    <property type="entry name" value="Unconventional myosin-Ie"/>
    <property type="match status" value="1"/>
</dbReference>
<dbReference type="GO" id="GO:0005737">
    <property type="term" value="C:cytoplasm"/>
    <property type="evidence" value="ECO:0007669"/>
    <property type="project" value="TreeGrafter"/>
</dbReference>
<feature type="compositionally biased region" description="Pro residues" evidence="12">
    <location>
        <begin position="1051"/>
        <end position="1060"/>
    </location>
</feature>
<dbReference type="Proteomes" id="UP000014500">
    <property type="component" value="Unassembled WGS sequence"/>
</dbReference>
<comment type="similarity">
    <text evidence="1 11">Belongs to the TRAFAC class myosin-kinesin ATPase superfamily. Myosin family.</text>
</comment>
<evidence type="ECO:0000256" key="4">
    <source>
        <dbReference type="ARBA" id="ARBA00022741"/>
    </source>
</evidence>
<name>T1JDZ8_STRMM</name>
<dbReference type="InterPro" id="IPR001452">
    <property type="entry name" value="SH3_domain"/>
</dbReference>
<dbReference type="InterPro" id="IPR001609">
    <property type="entry name" value="Myosin_head_motor_dom-like"/>
</dbReference>
<dbReference type="PRINTS" id="PR00452">
    <property type="entry name" value="SH3DOMAIN"/>
</dbReference>
<dbReference type="PROSITE" id="PS51757">
    <property type="entry name" value="TH1"/>
    <property type="match status" value="1"/>
</dbReference>
<dbReference type="Gene3D" id="1.10.10.820">
    <property type="match status" value="1"/>
</dbReference>
<dbReference type="CDD" id="cd01378">
    <property type="entry name" value="MYSc_Myo1"/>
    <property type="match status" value="1"/>
</dbReference>
<evidence type="ECO:0000256" key="8">
    <source>
        <dbReference type="ARBA" id="ARBA00023175"/>
    </source>
</evidence>
<dbReference type="GO" id="GO:0005516">
    <property type="term" value="F:calmodulin binding"/>
    <property type="evidence" value="ECO:0007669"/>
    <property type="project" value="UniProtKB-KW"/>
</dbReference>
<feature type="region of interest" description="Disordered" evidence="12">
    <location>
        <begin position="891"/>
        <end position="968"/>
    </location>
</feature>
<keyword evidence="9 11" id="KW-0009">Actin-binding</keyword>
<reference evidence="16" key="2">
    <citation type="submission" date="2015-02" db="UniProtKB">
        <authorList>
            <consortium name="EnsemblMetazoa"/>
        </authorList>
    </citation>
    <scope>IDENTIFICATION</scope>
</reference>
<feature type="domain" description="TH1" evidence="15">
    <location>
        <begin position="705"/>
        <end position="895"/>
    </location>
</feature>
<feature type="compositionally biased region" description="Pro residues" evidence="12">
    <location>
        <begin position="928"/>
        <end position="941"/>
    </location>
</feature>
<dbReference type="STRING" id="126957.T1JDZ8"/>
<dbReference type="GO" id="GO:0009888">
    <property type="term" value="P:tissue development"/>
    <property type="evidence" value="ECO:0007669"/>
    <property type="project" value="UniProtKB-ARBA"/>
</dbReference>
<dbReference type="EnsemblMetazoa" id="SMAR012034-RA">
    <property type="protein sequence ID" value="SMAR012034-PA"/>
    <property type="gene ID" value="SMAR012034"/>
</dbReference>